<dbReference type="Proteomes" id="UP000605676">
    <property type="component" value="Unassembled WGS sequence"/>
</dbReference>
<reference evidence="1 2" key="1">
    <citation type="submission" date="2021-01" db="EMBL/GenBank/DDBJ databases">
        <title>Carboxyliciviraga sp.nov., isolated from coastal sediments.</title>
        <authorList>
            <person name="Lu D."/>
            <person name="Zhang T."/>
        </authorList>
    </citation>
    <scope>NUCLEOTIDE SEQUENCE [LARGE SCALE GENOMIC DNA]</scope>
    <source>
        <strain evidence="1 2">N1Y132</strain>
    </source>
</reference>
<gene>
    <name evidence="1" type="ORF">JIV24_09365</name>
</gene>
<evidence type="ECO:0000313" key="1">
    <source>
        <dbReference type="EMBL" id="MBK3517541.1"/>
    </source>
</evidence>
<sequence>MKKLIFRTHLKQIVGNEVLLNDVFVDNAVMQDLYLFYFAMNYIEEGSDKSLKSLQVLALEGMVEYCTNSSNKLKMTKELKEIQKLINEGTIEQSIENSALIISA</sequence>
<keyword evidence="2" id="KW-1185">Reference proteome</keyword>
<dbReference type="EMBL" id="JAENRR010000017">
    <property type="protein sequence ID" value="MBK3517541.1"/>
    <property type="molecule type" value="Genomic_DNA"/>
</dbReference>
<accession>A0ABS1HIU5</accession>
<protein>
    <submittedName>
        <fullName evidence="1">Uncharacterized protein</fullName>
    </submittedName>
</protein>
<evidence type="ECO:0000313" key="2">
    <source>
        <dbReference type="Proteomes" id="UP000605676"/>
    </source>
</evidence>
<organism evidence="1 2">
    <name type="scientific">Carboxylicivirga marina</name>
    <dbReference type="NCBI Taxonomy" id="2800988"/>
    <lineage>
        <taxon>Bacteria</taxon>
        <taxon>Pseudomonadati</taxon>
        <taxon>Bacteroidota</taxon>
        <taxon>Bacteroidia</taxon>
        <taxon>Marinilabiliales</taxon>
        <taxon>Marinilabiliaceae</taxon>
        <taxon>Carboxylicivirga</taxon>
    </lineage>
</organism>
<name>A0ABS1HIU5_9BACT</name>
<proteinExistence type="predicted"/>
<comment type="caution">
    <text evidence="1">The sequence shown here is derived from an EMBL/GenBank/DDBJ whole genome shotgun (WGS) entry which is preliminary data.</text>
</comment>